<evidence type="ECO:0000256" key="5">
    <source>
        <dbReference type="ARBA" id="ARBA00022777"/>
    </source>
</evidence>
<dbReference type="FunFam" id="1.10.510.10:FF:000021">
    <property type="entry name" value="Serine/threonine protein kinase"/>
    <property type="match status" value="1"/>
</dbReference>
<keyword evidence="3 13" id="KW-0808">Transferase</keyword>
<feature type="region of interest" description="Disordered" evidence="9">
    <location>
        <begin position="263"/>
        <end position="286"/>
    </location>
</feature>
<evidence type="ECO:0000256" key="4">
    <source>
        <dbReference type="ARBA" id="ARBA00022741"/>
    </source>
</evidence>
<evidence type="ECO:0000259" key="11">
    <source>
        <dbReference type="PROSITE" id="PS50011"/>
    </source>
</evidence>
<evidence type="ECO:0000256" key="7">
    <source>
        <dbReference type="ARBA" id="ARBA00047899"/>
    </source>
</evidence>
<dbReference type="Gene3D" id="3.30.10.20">
    <property type="match status" value="4"/>
</dbReference>
<comment type="caution">
    <text evidence="13">The sequence shown here is derived from an EMBL/GenBank/DDBJ whole genome shotgun (WGS) entry which is preliminary data.</text>
</comment>
<feature type="region of interest" description="Disordered" evidence="9">
    <location>
        <begin position="316"/>
        <end position="339"/>
    </location>
</feature>
<keyword evidence="10" id="KW-0472">Membrane</keyword>
<dbReference type="PANTHER" id="PTHR43289:SF34">
    <property type="entry name" value="SERINE_THREONINE-PROTEIN KINASE YBDM-RELATED"/>
    <property type="match status" value="1"/>
</dbReference>
<evidence type="ECO:0000256" key="1">
    <source>
        <dbReference type="ARBA" id="ARBA00012513"/>
    </source>
</evidence>
<dbReference type="PANTHER" id="PTHR43289">
    <property type="entry name" value="MITOGEN-ACTIVATED PROTEIN KINASE KINASE KINASE 20-RELATED"/>
    <property type="match status" value="1"/>
</dbReference>
<dbReference type="InterPro" id="IPR000719">
    <property type="entry name" value="Prot_kinase_dom"/>
</dbReference>
<keyword evidence="14" id="KW-1185">Reference proteome</keyword>
<comment type="catalytic activity">
    <reaction evidence="8">
        <text>L-seryl-[protein] + ATP = O-phospho-L-seryl-[protein] + ADP + H(+)</text>
        <dbReference type="Rhea" id="RHEA:17989"/>
        <dbReference type="Rhea" id="RHEA-COMP:9863"/>
        <dbReference type="Rhea" id="RHEA-COMP:11604"/>
        <dbReference type="ChEBI" id="CHEBI:15378"/>
        <dbReference type="ChEBI" id="CHEBI:29999"/>
        <dbReference type="ChEBI" id="CHEBI:30616"/>
        <dbReference type="ChEBI" id="CHEBI:83421"/>
        <dbReference type="ChEBI" id="CHEBI:456216"/>
        <dbReference type="EC" id="2.7.11.1"/>
    </reaction>
</comment>
<evidence type="ECO:0000256" key="9">
    <source>
        <dbReference type="SAM" id="MobiDB-lite"/>
    </source>
</evidence>
<dbReference type="NCBIfam" id="NF033483">
    <property type="entry name" value="PknB_PASTA_kin"/>
    <property type="match status" value="1"/>
</dbReference>
<evidence type="ECO:0000256" key="10">
    <source>
        <dbReference type="SAM" id="Phobius"/>
    </source>
</evidence>
<evidence type="ECO:0000313" key="14">
    <source>
        <dbReference type="Proteomes" id="UP000547458"/>
    </source>
</evidence>
<dbReference type="InterPro" id="IPR008271">
    <property type="entry name" value="Ser/Thr_kinase_AS"/>
</dbReference>
<evidence type="ECO:0000313" key="13">
    <source>
        <dbReference type="EMBL" id="NJC22070.1"/>
    </source>
</evidence>
<keyword evidence="4" id="KW-0547">Nucleotide-binding</keyword>
<dbReference type="PROSITE" id="PS00108">
    <property type="entry name" value="PROTEIN_KINASE_ST"/>
    <property type="match status" value="1"/>
</dbReference>
<dbReference type="PROSITE" id="PS50011">
    <property type="entry name" value="PROTEIN_KINASE_DOM"/>
    <property type="match status" value="1"/>
</dbReference>
<dbReference type="AlphaFoldDB" id="A0A846RK75"/>
<comment type="catalytic activity">
    <reaction evidence="7">
        <text>L-threonyl-[protein] + ATP = O-phospho-L-threonyl-[protein] + ADP + H(+)</text>
        <dbReference type="Rhea" id="RHEA:46608"/>
        <dbReference type="Rhea" id="RHEA-COMP:11060"/>
        <dbReference type="Rhea" id="RHEA-COMP:11605"/>
        <dbReference type="ChEBI" id="CHEBI:15378"/>
        <dbReference type="ChEBI" id="CHEBI:30013"/>
        <dbReference type="ChEBI" id="CHEBI:30616"/>
        <dbReference type="ChEBI" id="CHEBI:61977"/>
        <dbReference type="ChEBI" id="CHEBI:456216"/>
        <dbReference type="EC" id="2.7.11.1"/>
    </reaction>
</comment>
<reference evidence="13 14" key="1">
    <citation type="submission" date="2020-03" db="EMBL/GenBank/DDBJ databases">
        <title>Sequencing the genomes of 1000 actinobacteria strains.</title>
        <authorList>
            <person name="Klenk H.-P."/>
        </authorList>
    </citation>
    <scope>NUCLEOTIDE SEQUENCE [LARGE SCALE GENOMIC DNA]</scope>
    <source>
        <strain evidence="13 14">DSM 16403</strain>
    </source>
</reference>
<dbReference type="GO" id="GO:0004674">
    <property type="term" value="F:protein serine/threonine kinase activity"/>
    <property type="evidence" value="ECO:0007669"/>
    <property type="project" value="UniProtKB-KW"/>
</dbReference>
<dbReference type="Gene3D" id="1.10.510.10">
    <property type="entry name" value="Transferase(Phosphotransferase) domain 1"/>
    <property type="match status" value="1"/>
</dbReference>
<evidence type="ECO:0000256" key="6">
    <source>
        <dbReference type="ARBA" id="ARBA00022840"/>
    </source>
</evidence>
<dbReference type="Pfam" id="PF00069">
    <property type="entry name" value="Pkinase"/>
    <property type="match status" value="1"/>
</dbReference>
<evidence type="ECO:0000256" key="2">
    <source>
        <dbReference type="ARBA" id="ARBA00022527"/>
    </source>
</evidence>
<accession>A0A846RK75</accession>
<evidence type="ECO:0000256" key="8">
    <source>
        <dbReference type="ARBA" id="ARBA00048679"/>
    </source>
</evidence>
<feature type="domain" description="Protein kinase" evidence="11">
    <location>
        <begin position="1"/>
        <end position="253"/>
    </location>
</feature>
<dbReference type="Pfam" id="PF03793">
    <property type="entry name" value="PASTA"/>
    <property type="match status" value="3"/>
</dbReference>
<gene>
    <name evidence="13" type="ORF">BJ994_001146</name>
</gene>
<sequence length="676" mass="70944">MSTVYLATDQRLERDVALKVLYPHLAEDDRFLERFEREAKSAARLSHPHVVGVLDQGVEEGPEHSIAYLVMEYVPGRTLRDLLRERGHLTPRQALAMLDPVVEGLAAAHDAGLIHRDVKPENVLLAERGSIKIADFGLARAVSAGTNTGTLVGTAAYLPPELVSGGAADARSDIYSAGIMLFELLTGTQPYHGEAPIQVAFQHVNSRVPAPSAMVPGLAEDLDELVLWCTAVDPEERPIDGNALLGELRHIRTTLSDAELDFGHDQQSSAPSAGGAPHSVRHPQPANHTEVMDAGVQYTEVVDSQSHLTEVVTAQGSPTTVLRGDSNATTVIGSTPMAGSVPERQLDAAAREKLARRDFKAYQKEQARAAQRPEKTLRPGNRGRRNVLLILLLALLVFLAAAAGWFFGVGPGALVAVPDVSSRPVTAAQALLTEAGLSSTAEEVYSDSVDEGLVISSEPAASTEIRRWEGVQLLVSLGPELFAVPETVGLSEAAAAGALVAAGFGVGEVTREFSDSVPTGVVIASDPAVSVQLQAGTVVNLTVSQGPEPVDVPSVLGLPQDEAVALLEAAGLAAEIAEEQINDVDVPAGSVLTQSPADGQLTRGQAVSLTISAGPRIVMVPDVFSDPETVAIEKLEAAGFNVEVNYAFGSSVLGLVAGQDLTGEHPEGSTVTITVT</sequence>
<keyword evidence="5 13" id="KW-0418">Kinase</keyword>
<keyword evidence="10" id="KW-1133">Transmembrane helix</keyword>
<feature type="compositionally biased region" description="Low complexity" evidence="9">
    <location>
        <begin position="266"/>
        <end position="277"/>
    </location>
</feature>
<dbReference type="Gene3D" id="3.30.200.20">
    <property type="entry name" value="Phosphorylase Kinase, domain 1"/>
    <property type="match status" value="1"/>
</dbReference>
<dbReference type="SMART" id="SM00740">
    <property type="entry name" value="PASTA"/>
    <property type="match status" value="4"/>
</dbReference>
<dbReference type="CDD" id="cd06577">
    <property type="entry name" value="PASTA_pknB"/>
    <property type="match status" value="4"/>
</dbReference>
<dbReference type="EC" id="2.7.11.1" evidence="1"/>
<name>A0A846RK75_9MICC</name>
<feature type="domain" description="PASTA" evidence="12">
    <location>
        <begin position="410"/>
        <end position="477"/>
    </location>
</feature>
<evidence type="ECO:0000256" key="3">
    <source>
        <dbReference type="ARBA" id="ARBA00022679"/>
    </source>
</evidence>
<dbReference type="GO" id="GO:0005524">
    <property type="term" value="F:ATP binding"/>
    <property type="evidence" value="ECO:0007669"/>
    <property type="project" value="UniProtKB-KW"/>
</dbReference>
<feature type="domain" description="PASTA" evidence="12">
    <location>
        <begin position="478"/>
        <end position="545"/>
    </location>
</feature>
<protein>
    <recommendedName>
        <fullName evidence="1">non-specific serine/threonine protein kinase</fullName>
        <ecNumber evidence="1">2.7.11.1</ecNumber>
    </recommendedName>
</protein>
<dbReference type="InterPro" id="IPR011009">
    <property type="entry name" value="Kinase-like_dom_sf"/>
</dbReference>
<feature type="domain" description="PASTA" evidence="12">
    <location>
        <begin position="546"/>
        <end position="613"/>
    </location>
</feature>
<dbReference type="Proteomes" id="UP000547458">
    <property type="component" value="Unassembled WGS sequence"/>
</dbReference>
<keyword evidence="2" id="KW-0723">Serine/threonine-protein kinase</keyword>
<dbReference type="SMART" id="SM00220">
    <property type="entry name" value="S_TKc"/>
    <property type="match status" value="1"/>
</dbReference>
<dbReference type="RefSeq" id="WP_245192259.1">
    <property type="nucleotide sequence ID" value="NZ_JAATJL010000001.1"/>
</dbReference>
<keyword evidence="6" id="KW-0067">ATP-binding</keyword>
<organism evidence="13 14">
    <name type="scientific">Arthrobacter pigmenti</name>
    <dbReference type="NCBI Taxonomy" id="271432"/>
    <lineage>
        <taxon>Bacteria</taxon>
        <taxon>Bacillati</taxon>
        <taxon>Actinomycetota</taxon>
        <taxon>Actinomycetes</taxon>
        <taxon>Micrococcales</taxon>
        <taxon>Micrococcaceae</taxon>
        <taxon>Arthrobacter</taxon>
    </lineage>
</organism>
<evidence type="ECO:0000259" key="12">
    <source>
        <dbReference type="PROSITE" id="PS51178"/>
    </source>
</evidence>
<dbReference type="CDD" id="cd14014">
    <property type="entry name" value="STKc_PknB_like"/>
    <property type="match status" value="1"/>
</dbReference>
<proteinExistence type="predicted"/>
<dbReference type="EMBL" id="JAATJL010000001">
    <property type="protein sequence ID" value="NJC22070.1"/>
    <property type="molecule type" value="Genomic_DNA"/>
</dbReference>
<keyword evidence="10" id="KW-0812">Transmembrane</keyword>
<feature type="compositionally biased region" description="Polar residues" evidence="9">
    <location>
        <begin position="316"/>
        <end position="333"/>
    </location>
</feature>
<dbReference type="SUPFAM" id="SSF56112">
    <property type="entry name" value="Protein kinase-like (PK-like)"/>
    <property type="match status" value="1"/>
</dbReference>
<dbReference type="InterPro" id="IPR005543">
    <property type="entry name" value="PASTA_dom"/>
</dbReference>
<dbReference type="PROSITE" id="PS51178">
    <property type="entry name" value="PASTA"/>
    <property type="match status" value="3"/>
</dbReference>
<feature type="transmembrane region" description="Helical" evidence="10">
    <location>
        <begin position="387"/>
        <end position="408"/>
    </location>
</feature>